<dbReference type="EC" id="2.7.1.180" evidence="2 18"/>
<keyword evidence="10 18" id="KW-0274">FAD</keyword>
<keyword evidence="14 20" id="KW-0449">Lipoprotein</keyword>
<evidence type="ECO:0000256" key="15">
    <source>
        <dbReference type="ARBA" id="ARBA00031306"/>
    </source>
</evidence>
<evidence type="ECO:0000256" key="19">
    <source>
        <dbReference type="PIRSR" id="PIRSR006268-2"/>
    </source>
</evidence>
<geneLocation type="plasmid" evidence="21 22">
    <name>unnamed4</name>
</geneLocation>
<gene>
    <name evidence="21" type="ORF">K3721_19910</name>
</gene>
<organism evidence="21 22">
    <name type="scientific">Leisingera caerulea</name>
    <name type="common">Phaeobacter caeruleus</name>
    <dbReference type="NCBI Taxonomy" id="506591"/>
    <lineage>
        <taxon>Bacteria</taxon>
        <taxon>Pseudomonadati</taxon>
        <taxon>Pseudomonadota</taxon>
        <taxon>Alphaproteobacteria</taxon>
        <taxon>Rhodobacterales</taxon>
        <taxon>Roseobacteraceae</taxon>
        <taxon>Leisingera</taxon>
    </lineage>
</organism>
<comment type="similarity">
    <text evidence="1 18 20">Belongs to the ApbE family.</text>
</comment>
<dbReference type="PANTHER" id="PTHR30040:SF2">
    <property type="entry name" value="FAD:PROTEIN FMN TRANSFERASE"/>
    <property type="match status" value="1"/>
</dbReference>
<evidence type="ECO:0000313" key="22">
    <source>
        <dbReference type="Proteomes" id="UP001058713"/>
    </source>
</evidence>
<keyword evidence="12" id="KW-0472">Membrane</keyword>
<evidence type="ECO:0000256" key="12">
    <source>
        <dbReference type="ARBA" id="ARBA00023136"/>
    </source>
</evidence>
<feature type="binding site" evidence="19">
    <location>
        <position position="177"/>
    </location>
    <ligand>
        <name>Mg(2+)</name>
        <dbReference type="ChEBI" id="CHEBI:18420"/>
    </ligand>
</feature>
<keyword evidence="5 20" id="KW-0997">Cell inner membrane</keyword>
<keyword evidence="21" id="KW-0614">Plasmid</keyword>
<evidence type="ECO:0000313" key="21">
    <source>
        <dbReference type="EMBL" id="UWQ56266.1"/>
    </source>
</evidence>
<evidence type="ECO:0000256" key="20">
    <source>
        <dbReference type="RuleBase" id="RU363002"/>
    </source>
</evidence>
<dbReference type="FunFam" id="3.10.520.10:FF:000001">
    <property type="entry name" value="FAD:protein FMN transferase"/>
    <property type="match status" value="1"/>
</dbReference>
<evidence type="ECO:0000256" key="4">
    <source>
        <dbReference type="ARBA" id="ARBA00022475"/>
    </source>
</evidence>
<sequence>MPRRFLLALILPAVLLVSGCWFGSEPEEVRLSGQTMGTTYSVIAIGVELDQEALAAEVDATLAAVNAKMSNWDPASEVSTFSAARSTAPVRVSPEFAHVLAAANDVHEKTGGKFDVTLGPLIELWGFGPRKPEDPVPADAAITEALEGVGQARLLTLDQEAGTLKKSAPETGINLSAIAKGYGVDAVAKTLQGFGVENYMVEIGGDLVTKGQNTKGEAWRIGIEKPDAAAQTVQLIVPVSDLGLATSGDYRNYFEHEGQRYSHILDPVAGRPVTHRTASVTVIAENAMLADAWATAMLVLGSAEGLKLAEQHKLAVFFIDRDVQAGEDAYMTSASSAFEALTGN</sequence>
<evidence type="ECO:0000256" key="8">
    <source>
        <dbReference type="ARBA" id="ARBA00022723"/>
    </source>
</evidence>
<name>A0A9Q9HP28_LEICA</name>
<dbReference type="InterPro" id="IPR024932">
    <property type="entry name" value="ApbE"/>
</dbReference>
<feature type="binding site" evidence="19">
    <location>
        <position position="295"/>
    </location>
    <ligand>
        <name>Mg(2+)</name>
        <dbReference type="ChEBI" id="CHEBI:18420"/>
    </ligand>
</feature>
<evidence type="ECO:0000256" key="3">
    <source>
        <dbReference type="ARBA" id="ARBA00016337"/>
    </source>
</evidence>
<comment type="catalytic activity">
    <reaction evidence="16 18 20">
        <text>L-threonyl-[protein] + FAD = FMN-L-threonyl-[protein] + AMP + H(+)</text>
        <dbReference type="Rhea" id="RHEA:36847"/>
        <dbReference type="Rhea" id="RHEA-COMP:11060"/>
        <dbReference type="Rhea" id="RHEA-COMP:11061"/>
        <dbReference type="ChEBI" id="CHEBI:15378"/>
        <dbReference type="ChEBI" id="CHEBI:30013"/>
        <dbReference type="ChEBI" id="CHEBI:57692"/>
        <dbReference type="ChEBI" id="CHEBI:74257"/>
        <dbReference type="ChEBI" id="CHEBI:456215"/>
        <dbReference type="EC" id="2.7.1.180"/>
    </reaction>
</comment>
<dbReference type="GO" id="GO:0046872">
    <property type="term" value="F:metal ion binding"/>
    <property type="evidence" value="ECO:0007669"/>
    <property type="project" value="UniProtKB-UniRule"/>
</dbReference>
<evidence type="ECO:0000256" key="9">
    <source>
        <dbReference type="ARBA" id="ARBA00022729"/>
    </source>
</evidence>
<protein>
    <recommendedName>
        <fullName evidence="3 18">FAD:protein FMN transferase</fullName>
        <ecNumber evidence="2 18">2.7.1.180</ecNumber>
    </recommendedName>
    <alternativeName>
        <fullName evidence="15 18">Flavin transferase</fullName>
    </alternativeName>
</protein>
<evidence type="ECO:0000256" key="2">
    <source>
        <dbReference type="ARBA" id="ARBA00011955"/>
    </source>
</evidence>
<keyword evidence="9" id="KW-0732">Signal</keyword>
<dbReference type="PROSITE" id="PS51257">
    <property type="entry name" value="PROKAR_LIPOPROTEIN"/>
    <property type="match status" value="1"/>
</dbReference>
<dbReference type="RefSeq" id="WP_259972998.1">
    <property type="nucleotide sequence ID" value="NZ_CP081074.1"/>
</dbReference>
<evidence type="ECO:0000256" key="13">
    <source>
        <dbReference type="ARBA" id="ARBA00023139"/>
    </source>
</evidence>
<evidence type="ECO:0000256" key="10">
    <source>
        <dbReference type="ARBA" id="ARBA00022827"/>
    </source>
</evidence>
<dbReference type="PANTHER" id="PTHR30040">
    <property type="entry name" value="THIAMINE BIOSYNTHESIS LIPOPROTEIN APBE"/>
    <property type="match status" value="1"/>
</dbReference>
<dbReference type="AlphaFoldDB" id="A0A9Q9HP28"/>
<keyword evidence="8 18" id="KW-0479">Metal-binding</keyword>
<comment type="function">
    <text evidence="20">Flavin transferase that catalyzes the transfer of the FMN moiety of FAD and its covalent binding to the hydroxyl group of a threonine residue in a target flavoprotein.</text>
</comment>
<dbReference type="Gene3D" id="3.10.520.10">
    <property type="entry name" value="ApbE-like domains"/>
    <property type="match status" value="1"/>
</dbReference>
<accession>A0A9Q9HP28</accession>
<proteinExistence type="inferred from homology"/>
<dbReference type="GO" id="GO:0016740">
    <property type="term" value="F:transferase activity"/>
    <property type="evidence" value="ECO:0007669"/>
    <property type="project" value="UniProtKB-UniRule"/>
</dbReference>
<comment type="subcellular location">
    <subcellularLocation>
        <location evidence="17 20">Cell inner membrane</location>
        <topology evidence="17 20">Lipid-anchor</topology>
        <orientation evidence="17 20">Periplasmic side</orientation>
    </subcellularLocation>
</comment>
<comment type="cofactor">
    <cofactor evidence="19">
        <name>Mg(2+)</name>
        <dbReference type="ChEBI" id="CHEBI:18420"/>
    </cofactor>
    <cofactor evidence="19">
        <name>Mn(2+)</name>
        <dbReference type="ChEBI" id="CHEBI:29035"/>
    </cofactor>
    <text evidence="19">Magnesium. Can also use manganese.</text>
</comment>
<evidence type="ECO:0000256" key="17">
    <source>
        <dbReference type="ARBA" id="ARBA00060485"/>
    </source>
</evidence>
<reference evidence="21" key="1">
    <citation type="submission" date="2021-08" db="EMBL/GenBank/DDBJ databases">
        <authorList>
            <person name="Nwanade C."/>
            <person name="Wang M."/>
            <person name="Masoudi A."/>
            <person name="Yu Z."/>
            <person name="Liu J."/>
        </authorList>
    </citation>
    <scope>NUCLEOTIDE SEQUENCE</scope>
    <source>
        <strain evidence="21">S122</strain>
        <plasmid evidence="21">unnamed4</plasmid>
    </source>
</reference>
<evidence type="ECO:0000256" key="7">
    <source>
        <dbReference type="ARBA" id="ARBA00022679"/>
    </source>
</evidence>
<dbReference type="InterPro" id="IPR003374">
    <property type="entry name" value="ApbE-like_sf"/>
</dbReference>
<evidence type="ECO:0000256" key="18">
    <source>
        <dbReference type="PIRNR" id="PIRNR006268"/>
    </source>
</evidence>
<evidence type="ECO:0000256" key="5">
    <source>
        <dbReference type="ARBA" id="ARBA00022519"/>
    </source>
</evidence>
<feature type="binding site" evidence="19">
    <location>
        <position position="291"/>
    </location>
    <ligand>
        <name>Mg(2+)</name>
        <dbReference type="ChEBI" id="CHEBI:18420"/>
    </ligand>
</feature>
<keyword evidence="4" id="KW-1003">Cell membrane</keyword>
<dbReference type="GO" id="GO:0005886">
    <property type="term" value="C:plasma membrane"/>
    <property type="evidence" value="ECO:0007669"/>
    <property type="project" value="UniProtKB-SubCell"/>
</dbReference>
<keyword evidence="6 18" id="KW-0285">Flavoprotein</keyword>
<evidence type="ECO:0000256" key="16">
    <source>
        <dbReference type="ARBA" id="ARBA00048540"/>
    </source>
</evidence>
<evidence type="ECO:0000256" key="6">
    <source>
        <dbReference type="ARBA" id="ARBA00022630"/>
    </source>
</evidence>
<dbReference type="PIRSF" id="PIRSF006268">
    <property type="entry name" value="ApbE"/>
    <property type="match status" value="1"/>
</dbReference>
<keyword evidence="13" id="KW-0564">Palmitate</keyword>
<keyword evidence="7 18" id="KW-0808">Transferase</keyword>
<evidence type="ECO:0000256" key="1">
    <source>
        <dbReference type="ARBA" id="ARBA00008282"/>
    </source>
</evidence>
<dbReference type="KEGG" id="lcae:K3721_19910"/>
<dbReference type="Proteomes" id="UP001058713">
    <property type="component" value="Plasmid unnamed4"/>
</dbReference>
<evidence type="ECO:0000256" key="11">
    <source>
        <dbReference type="ARBA" id="ARBA00022842"/>
    </source>
</evidence>
<keyword evidence="11 18" id="KW-0460">Magnesium</keyword>
<dbReference type="Pfam" id="PF02424">
    <property type="entry name" value="ApbE"/>
    <property type="match status" value="1"/>
</dbReference>
<evidence type="ECO:0000256" key="14">
    <source>
        <dbReference type="ARBA" id="ARBA00023288"/>
    </source>
</evidence>
<dbReference type="EMBL" id="CP081074">
    <property type="protein sequence ID" value="UWQ56266.1"/>
    <property type="molecule type" value="Genomic_DNA"/>
</dbReference>
<dbReference type="SUPFAM" id="SSF143631">
    <property type="entry name" value="ApbE-like"/>
    <property type="match status" value="1"/>
</dbReference>